<dbReference type="Proteomes" id="UP000036681">
    <property type="component" value="Unplaced"/>
</dbReference>
<protein>
    <submittedName>
        <fullName evidence="2">Uncharacterized protein</fullName>
    </submittedName>
</protein>
<dbReference type="GO" id="GO:0005980">
    <property type="term" value="P:glycogen catabolic process"/>
    <property type="evidence" value="ECO:0007669"/>
    <property type="project" value="InterPro"/>
</dbReference>
<dbReference type="InterPro" id="IPR010401">
    <property type="entry name" value="AGL/Gdb1"/>
</dbReference>
<dbReference type="GO" id="GO:0004134">
    <property type="term" value="F:4-alpha-glucanotransferase activity"/>
    <property type="evidence" value="ECO:0007669"/>
    <property type="project" value="InterPro"/>
</dbReference>
<dbReference type="PANTHER" id="PTHR10569:SF2">
    <property type="entry name" value="GLYCOGEN DEBRANCHING ENZYME"/>
    <property type="match status" value="1"/>
</dbReference>
<proteinExistence type="predicted"/>
<evidence type="ECO:0000313" key="2">
    <source>
        <dbReference type="WBParaSite" id="ALUE_0000173601-mRNA-1"/>
    </source>
</evidence>
<name>A0A0M3HJP1_ASCLU</name>
<keyword evidence="1" id="KW-1185">Reference proteome</keyword>
<accession>A0A0M3HJP1</accession>
<dbReference type="WBParaSite" id="ALUE_0000173601-mRNA-1">
    <property type="protein sequence ID" value="ALUE_0000173601-mRNA-1"/>
    <property type="gene ID" value="ALUE_0000173601"/>
</dbReference>
<reference evidence="2" key="1">
    <citation type="submission" date="2017-02" db="UniProtKB">
        <authorList>
            <consortium name="WormBaseParasite"/>
        </authorList>
    </citation>
    <scope>IDENTIFICATION</scope>
</reference>
<dbReference type="AlphaFoldDB" id="A0A0M3HJP1"/>
<organism evidence="1 2">
    <name type="scientific">Ascaris lumbricoides</name>
    <name type="common">Giant roundworm</name>
    <dbReference type="NCBI Taxonomy" id="6252"/>
    <lineage>
        <taxon>Eukaryota</taxon>
        <taxon>Metazoa</taxon>
        <taxon>Ecdysozoa</taxon>
        <taxon>Nematoda</taxon>
        <taxon>Chromadorea</taxon>
        <taxon>Rhabditida</taxon>
        <taxon>Spirurina</taxon>
        <taxon>Ascaridomorpha</taxon>
        <taxon>Ascaridoidea</taxon>
        <taxon>Ascarididae</taxon>
        <taxon>Ascaris</taxon>
    </lineage>
</organism>
<evidence type="ECO:0000313" key="1">
    <source>
        <dbReference type="Proteomes" id="UP000036681"/>
    </source>
</evidence>
<sequence length="126" mass="13789">MFPLEAQNGFDSHEQGRLVYRFGGDVVGAFIQRPVQPAAPIVAHALFFDQTHDNPSPIQKRTVYDTLPTAGMVAMASCSNGSTRGYDELIPFTVGFVLNLLRAKSLESSSFCCFILPIVFTTLTQS</sequence>
<dbReference type="PANTHER" id="PTHR10569">
    <property type="entry name" value="GLYCOGEN DEBRANCHING ENZYME"/>
    <property type="match status" value="1"/>
</dbReference>
<dbReference type="GO" id="GO:0004135">
    <property type="term" value="F:amylo-alpha-1,6-glucosidase activity"/>
    <property type="evidence" value="ECO:0007669"/>
    <property type="project" value="InterPro"/>
</dbReference>